<accession>A0A8I0Q4Q6</accession>
<reference evidence="1" key="1">
    <citation type="submission" date="2017-12" db="EMBL/GenBank/DDBJ databases">
        <title>Genome sequencing and analysis.</title>
        <authorList>
            <person name="Huang Y.-T."/>
        </authorList>
    </citation>
    <scope>NUCLEOTIDE SEQUENCE</scope>
    <source>
        <strain evidence="1">VGH116</strain>
    </source>
</reference>
<dbReference type="Proteomes" id="UP000650477">
    <property type="component" value="Unassembled WGS sequence"/>
</dbReference>
<comment type="caution">
    <text evidence="1">The sequence shown here is derived from an EMBL/GenBank/DDBJ whole genome shotgun (WGS) entry which is preliminary data.</text>
</comment>
<protein>
    <submittedName>
        <fullName evidence="1">Uncharacterized protein</fullName>
    </submittedName>
</protein>
<organism evidence="1 2">
    <name type="scientific">Morganella morganii</name>
    <name type="common">Proteus morganii</name>
    <dbReference type="NCBI Taxonomy" id="582"/>
    <lineage>
        <taxon>Bacteria</taxon>
        <taxon>Pseudomonadati</taxon>
        <taxon>Pseudomonadota</taxon>
        <taxon>Gammaproteobacteria</taxon>
        <taxon>Enterobacterales</taxon>
        <taxon>Morganellaceae</taxon>
        <taxon>Morganella</taxon>
    </lineage>
</organism>
<name>A0A8I0Q4Q6_MORMO</name>
<gene>
    <name evidence="1" type="ORF">CYG68_09735</name>
</gene>
<dbReference type="EMBL" id="PKLF01000007">
    <property type="protein sequence ID" value="MBE8612698.1"/>
    <property type="molecule type" value="Genomic_DNA"/>
</dbReference>
<proteinExistence type="predicted"/>
<evidence type="ECO:0000313" key="1">
    <source>
        <dbReference type="EMBL" id="MBE8612698.1"/>
    </source>
</evidence>
<dbReference type="RefSeq" id="WP_193829753.1">
    <property type="nucleotide sequence ID" value="NZ_PKLF01000007.1"/>
</dbReference>
<dbReference type="AlphaFoldDB" id="A0A8I0Q4Q6"/>
<sequence>MATEPKKLIYPFENPSVTAGLAAINATAPPFTVEAKHLSTWFKEGIIARYILVDDIRELWSREGFGALFEQVYGEAKNYTLIASCRTDMEWTRVEENEIPTYGVFCINSAELLYTPHTEESRAGESVFFHDALSVEIPLPEPVLPRYEAQKIYALIHGKPVDDAEAPRERHSGKKDRIIVDLLSHAGFTEDDFKGSIAAFQKKAARLGLCKDLVSADKNTIAKLLKSTGKRE</sequence>
<evidence type="ECO:0000313" key="2">
    <source>
        <dbReference type="Proteomes" id="UP000650477"/>
    </source>
</evidence>